<sequence length="41" mass="4595">MINQRHDIAVQSMKKPTDTVTMVIERQNVISTLTTTPSHAT</sequence>
<reference evidence="2" key="1">
    <citation type="submission" date="2022-11" db="UniProtKB">
        <authorList>
            <consortium name="WormBaseParasite"/>
        </authorList>
    </citation>
    <scope>IDENTIFICATION</scope>
</reference>
<dbReference type="WBParaSite" id="ES5_v2.g25713.t1">
    <property type="protein sequence ID" value="ES5_v2.g25713.t1"/>
    <property type="gene ID" value="ES5_v2.g25713"/>
</dbReference>
<dbReference type="Proteomes" id="UP000887579">
    <property type="component" value="Unplaced"/>
</dbReference>
<proteinExistence type="predicted"/>
<name>A0AC34G7M6_9BILA</name>
<accession>A0AC34G7M6</accession>
<evidence type="ECO:0000313" key="1">
    <source>
        <dbReference type="Proteomes" id="UP000887579"/>
    </source>
</evidence>
<evidence type="ECO:0000313" key="2">
    <source>
        <dbReference type="WBParaSite" id="ES5_v2.g25713.t1"/>
    </source>
</evidence>
<organism evidence="1 2">
    <name type="scientific">Panagrolaimus sp. ES5</name>
    <dbReference type="NCBI Taxonomy" id="591445"/>
    <lineage>
        <taxon>Eukaryota</taxon>
        <taxon>Metazoa</taxon>
        <taxon>Ecdysozoa</taxon>
        <taxon>Nematoda</taxon>
        <taxon>Chromadorea</taxon>
        <taxon>Rhabditida</taxon>
        <taxon>Tylenchina</taxon>
        <taxon>Panagrolaimomorpha</taxon>
        <taxon>Panagrolaimoidea</taxon>
        <taxon>Panagrolaimidae</taxon>
        <taxon>Panagrolaimus</taxon>
    </lineage>
</organism>
<protein>
    <submittedName>
        <fullName evidence="2">Uncharacterized protein</fullName>
    </submittedName>
</protein>